<dbReference type="EMBL" id="MAVT02001003">
    <property type="protein sequence ID" value="POS72423.1"/>
    <property type="molecule type" value="Genomic_DNA"/>
</dbReference>
<accession>A0A2P5HQ82</accession>
<sequence length="151" mass="16824">MPRLITFIQTLFCIKPKIPDTAAMTPGTQNRGPGPKPVENNGVAAAFSCHGPVQGTSKNDQDLLNDLLGFLDKKIQDETLDPKRRESIRLTRNFVKEHGYPVEEYCIYAWATHGIVKVLTDEQTKSLPKKAEHTSESYLLGAPEIDLRSFG</sequence>
<proteinExistence type="predicted"/>
<dbReference type="OrthoDB" id="5218897at2759"/>
<organism evidence="1 2">
    <name type="scientific">Diaporthe helianthi</name>
    <dbReference type="NCBI Taxonomy" id="158607"/>
    <lineage>
        <taxon>Eukaryota</taxon>
        <taxon>Fungi</taxon>
        <taxon>Dikarya</taxon>
        <taxon>Ascomycota</taxon>
        <taxon>Pezizomycotina</taxon>
        <taxon>Sordariomycetes</taxon>
        <taxon>Sordariomycetidae</taxon>
        <taxon>Diaporthales</taxon>
        <taxon>Diaporthaceae</taxon>
        <taxon>Diaporthe</taxon>
    </lineage>
</organism>
<name>A0A2P5HQ82_DIAHE</name>
<dbReference type="AlphaFoldDB" id="A0A2P5HQ82"/>
<protein>
    <submittedName>
        <fullName evidence="1">Uncharacterized protein</fullName>
    </submittedName>
</protein>
<dbReference type="Proteomes" id="UP000094444">
    <property type="component" value="Unassembled WGS sequence"/>
</dbReference>
<evidence type="ECO:0000313" key="2">
    <source>
        <dbReference type="Proteomes" id="UP000094444"/>
    </source>
</evidence>
<reference evidence="1" key="1">
    <citation type="submission" date="2017-09" db="EMBL/GenBank/DDBJ databases">
        <title>Polyketide synthases of a Diaporthe helianthi virulent isolate.</title>
        <authorList>
            <person name="Baroncelli R."/>
        </authorList>
    </citation>
    <scope>NUCLEOTIDE SEQUENCE [LARGE SCALE GENOMIC DNA]</scope>
    <source>
        <strain evidence="1">7/96</strain>
    </source>
</reference>
<comment type="caution">
    <text evidence="1">The sequence shown here is derived from an EMBL/GenBank/DDBJ whole genome shotgun (WGS) entry which is preliminary data.</text>
</comment>
<gene>
    <name evidence="1" type="ORF">DHEL01_v209179</name>
</gene>
<dbReference type="InParanoid" id="A0A2P5HQ82"/>
<keyword evidence="2" id="KW-1185">Reference proteome</keyword>
<evidence type="ECO:0000313" key="1">
    <source>
        <dbReference type="EMBL" id="POS72423.1"/>
    </source>
</evidence>